<evidence type="ECO:0000256" key="10">
    <source>
        <dbReference type="ARBA" id="ARBA00047274"/>
    </source>
</evidence>
<evidence type="ECO:0000256" key="8">
    <source>
        <dbReference type="ARBA" id="ARBA00044349"/>
    </source>
</evidence>
<gene>
    <name evidence="13" type="ORF">SAMN06295900_11568</name>
</gene>
<dbReference type="PANTHER" id="PTHR43086:SF3">
    <property type="entry name" value="NADP-DEPENDENT 3-HYDROXY ACID DEHYDROGENASE YDFG"/>
    <property type="match status" value="1"/>
</dbReference>
<evidence type="ECO:0000256" key="3">
    <source>
        <dbReference type="ARBA" id="ARBA00043812"/>
    </source>
</evidence>
<dbReference type="PRINTS" id="PR00081">
    <property type="entry name" value="GDHRDH"/>
</dbReference>
<keyword evidence="2" id="KW-0560">Oxidoreductase</keyword>
<dbReference type="PROSITE" id="PS00061">
    <property type="entry name" value="ADH_SHORT"/>
    <property type="match status" value="1"/>
</dbReference>
<evidence type="ECO:0000256" key="9">
    <source>
        <dbReference type="ARBA" id="ARBA00045650"/>
    </source>
</evidence>
<accession>A0A1X7GDZ8</accession>
<keyword evidence="14" id="KW-1185">Reference proteome</keyword>
<dbReference type="CDD" id="cd05233">
    <property type="entry name" value="SDR_c"/>
    <property type="match status" value="1"/>
</dbReference>
<evidence type="ECO:0000256" key="5">
    <source>
        <dbReference type="ARBA" id="ARBA00044059"/>
    </source>
</evidence>
<evidence type="ECO:0000256" key="6">
    <source>
        <dbReference type="ARBA" id="ARBA00044065"/>
    </source>
</evidence>
<comment type="function">
    <text evidence="9">NADP-dependent dehydrogenase with broad substrate specificity acting on 3-hydroxy acids. Catalyzes the NADP-dependent oxidation of L-allo-threonine to L-2-amino-3-keto-butyrate, which is spontaneously decarboxylated into aminoacetone. Also acts on D-threonine, L-serine, D-serine, D-3-hydroxyisobutyrate, L-3-hydroxyisobutyrate, D-glycerate and L-glycerate. Able to catalyze the reduction of the malonic semialdehyde to 3-hydroxypropionic acid. YdfG is apparently supplementing RutE, the presumed malonic semialdehyde reductase involved in pyrimidine degradation since both are able to detoxify malonic semialdehyde.</text>
</comment>
<dbReference type="EMBL" id="FXAH01000015">
    <property type="protein sequence ID" value="SMF68284.1"/>
    <property type="molecule type" value="Genomic_DNA"/>
</dbReference>
<dbReference type="RefSeq" id="WP_085229673.1">
    <property type="nucleotide sequence ID" value="NZ_BSQD01000008.1"/>
</dbReference>
<dbReference type="PANTHER" id="PTHR43086">
    <property type="entry name" value="VERY-LONG-CHAIN 3-OXOOACYL-COA REDUCTASE"/>
    <property type="match status" value="1"/>
</dbReference>
<dbReference type="GO" id="GO:0035527">
    <property type="term" value="F:3-hydroxypropionate dehydrogenase (NADP+) activity"/>
    <property type="evidence" value="ECO:0007669"/>
    <property type="project" value="UniProtKB-EC"/>
</dbReference>
<dbReference type="EC" id="1.1.1.298" evidence="4"/>
<name>A0A1X7GDZ8_TRICW</name>
<reference evidence="14" key="1">
    <citation type="submission" date="2017-04" db="EMBL/GenBank/DDBJ databases">
        <authorList>
            <person name="Varghese N."/>
            <person name="Submissions S."/>
        </authorList>
    </citation>
    <scope>NUCLEOTIDE SEQUENCE [LARGE SCALE GENOMIC DNA]</scope>
    <source>
        <strain evidence="14">Ballard 720</strain>
    </source>
</reference>
<dbReference type="Gene3D" id="3.40.50.720">
    <property type="entry name" value="NAD(P)-binding Rossmann-like Domain"/>
    <property type="match status" value="1"/>
</dbReference>
<dbReference type="GeneID" id="95552753"/>
<dbReference type="Proteomes" id="UP000192911">
    <property type="component" value="Unassembled WGS sequence"/>
</dbReference>
<evidence type="ECO:0000259" key="12">
    <source>
        <dbReference type="SMART" id="SM00822"/>
    </source>
</evidence>
<evidence type="ECO:0000313" key="13">
    <source>
        <dbReference type="EMBL" id="SMF68284.1"/>
    </source>
</evidence>
<feature type="domain" description="Ketoreductase" evidence="12">
    <location>
        <begin position="5"/>
        <end position="184"/>
    </location>
</feature>
<dbReference type="PRINTS" id="PR00080">
    <property type="entry name" value="SDRFAMILY"/>
</dbReference>
<dbReference type="Pfam" id="PF00106">
    <property type="entry name" value="adh_short"/>
    <property type="match status" value="1"/>
</dbReference>
<comment type="similarity">
    <text evidence="1 11">Belongs to the short-chain dehydrogenases/reductases (SDR) family.</text>
</comment>
<dbReference type="InterPro" id="IPR057326">
    <property type="entry name" value="KR_dom"/>
</dbReference>
<dbReference type="SMART" id="SM00822">
    <property type="entry name" value="PKS_KR"/>
    <property type="match status" value="1"/>
</dbReference>
<evidence type="ECO:0000256" key="1">
    <source>
        <dbReference type="ARBA" id="ARBA00006484"/>
    </source>
</evidence>
<organism evidence="13 14">
    <name type="scientific">Trinickia caryophylli</name>
    <name type="common">Paraburkholderia caryophylli</name>
    <dbReference type="NCBI Taxonomy" id="28094"/>
    <lineage>
        <taxon>Bacteria</taxon>
        <taxon>Pseudomonadati</taxon>
        <taxon>Pseudomonadota</taxon>
        <taxon>Betaproteobacteria</taxon>
        <taxon>Burkholderiales</taxon>
        <taxon>Burkholderiaceae</taxon>
        <taxon>Trinickia</taxon>
    </lineage>
</organism>
<dbReference type="OrthoDB" id="9810734at2"/>
<dbReference type="EC" id="1.1.1.381" evidence="5"/>
<dbReference type="SUPFAM" id="SSF51735">
    <property type="entry name" value="NAD(P)-binding Rossmann-fold domains"/>
    <property type="match status" value="1"/>
</dbReference>
<evidence type="ECO:0000256" key="7">
    <source>
        <dbReference type="ARBA" id="ARBA00044271"/>
    </source>
</evidence>
<comment type="catalytic activity">
    <reaction evidence="10">
        <text>3-hydroxypropanoate + NADP(+) = 3-oxopropanoate + NADPH + H(+)</text>
        <dbReference type="Rhea" id="RHEA:26438"/>
        <dbReference type="ChEBI" id="CHEBI:15378"/>
        <dbReference type="ChEBI" id="CHEBI:16510"/>
        <dbReference type="ChEBI" id="CHEBI:33190"/>
        <dbReference type="ChEBI" id="CHEBI:57783"/>
        <dbReference type="ChEBI" id="CHEBI:58349"/>
        <dbReference type="EC" id="1.1.1.298"/>
    </reaction>
</comment>
<evidence type="ECO:0000256" key="4">
    <source>
        <dbReference type="ARBA" id="ARBA00044050"/>
    </source>
</evidence>
<evidence type="ECO:0000256" key="11">
    <source>
        <dbReference type="RuleBase" id="RU000363"/>
    </source>
</evidence>
<dbReference type="AlphaFoldDB" id="A0A1X7GDZ8"/>
<dbReference type="STRING" id="28094.SAMN06295900_11568"/>
<proteinExistence type="inferred from homology"/>
<evidence type="ECO:0000256" key="2">
    <source>
        <dbReference type="ARBA" id="ARBA00023002"/>
    </source>
</evidence>
<evidence type="ECO:0000313" key="14">
    <source>
        <dbReference type="Proteomes" id="UP000192911"/>
    </source>
</evidence>
<dbReference type="InterPro" id="IPR036291">
    <property type="entry name" value="NAD(P)-bd_dom_sf"/>
</dbReference>
<sequence>MSTKPTVLVTGASSGIGATYAERFAQRGHDLVLVARNRERMQQLAERLHADHGVGVEVLQADLTNSANLSEVEARLRDDARIGVLINNAGTAVPGSFVEQTPEAVSSLIALNATALARLAAAVASRFAREGGGAIVNIGSVVGLAPELGMTVYGATKAFVLFLSQGLQVELGPKGVYVQAVLPSATRTDIWNRSGKDVNEFPAVMEVGELVDAALVGFDRREAVSIPPLPDEAQWKTFEGARQAMLPNFLQAHAAARYRDTVQA</sequence>
<dbReference type="InterPro" id="IPR002347">
    <property type="entry name" value="SDR_fam"/>
</dbReference>
<protein>
    <recommendedName>
        <fullName evidence="6">NADP-dependent 3-hydroxy acid dehydrogenase YdfG</fullName>
        <ecNumber evidence="4">1.1.1.298</ecNumber>
        <ecNumber evidence="5">1.1.1.381</ecNumber>
    </recommendedName>
    <alternativeName>
        <fullName evidence="8">L-allo-threonine dehydrogenase</fullName>
    </alternativeName>
    <alternativeName>
        <fullName evidence="7">Malonic semialdehyde reductase</fullName>
    </alternativeName>
</protein>
<comment type="catalytic activity">
    <reaction evidence="3">
        <text>L-allo-threonine + NADP(+) = aminoacetone + CO2 + NADPH</text>
        <dbReference type="Rhea" id="RHEA:43524"/>
        <dbReference type="ChEBI" id="CHEBI:16526"/>
        <dbReference type="ChEBI" id="CHEBI:57783"/>
        <dbReference type="ChEBI" id="CHEBI:58320"/>
        <dbReference type="ChEBI" id="CHEBI:58349"/>
        <dbReference type="ChEBI" id="CHEBI:58585"/>
        <dbReference type="EC" id="1.1.1.381"/>
    </reaction>
</comment>
<dbReference type="PIRSF" id="PIRSF000126">
    <property type="entry name" value="11-beta-HSD1"/>
    <property type="match status" value="1"/>
</dbReference>
<dbReference type="InterPro" id="IPR020904">
    <property type="entry name" value="Sc_DH/Rdtase_CS"/>
</dbReference>